<sequence length="140" mass="16158">MKEKSILTVPLLSPGWKKVAFVFFPLPVLLVIGMAVVRMDIDPDDVAQIIYGFWAIGFALLNLSREKYEDEMIKSFRLQAFQTGSYWLIWGLGALMLINYVRFDTITSEIFTAYLVVFLLNAYIYAAFQYQKYVATKDDN</sequence>
<keyword evidence="1" id="KW-0472">Membrane</keyword>
<dbReference type="RefSeq" id="WP_086541991.1">
    <property type="nucleotide sequence ID" value="NZ_MSSW01000040.1"/>
</dbReference>
<dbReference type="OrthoDB" id="824573at2"/>
<proteinExistence type="predicted"/>
<feature type="transmembrane region" description="Helical" evidence="1">
    <location>
        <begin position="109"/>
        <end position="128"/>
    </location>
</feature>
<dbReference type="EMBL" id="QUNF01000001">
    <property type="protein sequence ID" value="REG94612.1"/>
    <property type="molecule type" value="Genomic_DNA"/>
</dbReference>
<accession>A0A3E0E8P6</accession>
<evidence type="ECO:0000256" key="1">
    <source>
        <dbReference type="SAM" id="Phobius"/>
    </source>
</evidence>
<keyword evidence="1" id="KW-0812">Transmembrane</keyword>
<evidence type="ECO:0000313" key="3">
    <source>
        <dbReference type="Proteomes" id="UP000256405"/>
    </source>
</evidence>
<keyword evidence="3" id="KW-1185">Reference proteome</keyword>
<feature type="transmembrane region" description="Helical" evidence="1">
    <location>
        <begin position="84"/>
        <end position="103"/>
    </location>
</feature>
<protein>
    <submittedName>
        <fullName evidence="2">Uncharacterized protein</fullName>
    </submittedName>
</protein>
<feature type="transmembrane region" description="Helical" evidence="1">
    <location>
        <begin position="20"/>
        <end position="39"/>
    </location>
</feature>
<comment type="caution">
    <text evidence="2">The sequence shown here is derived from an EMBL/GenBank/DDBJ whole genome shotgun (WGS) entry which is preliminary data.</text>
</comment>
<feature type="transmembrane region" description="Helical" evidence="1">
    <location>
        <begin position="45"/>
        <end position="63"/>
    </location>
</feature>
<reference evidence="2 3" key="1">
    <citation type="submission" date="2018-08" db="EMBL/GenBank/DDBJ databases">
        <title>Genomic Encyclopedia of Archaeal and Bacterial Type Strains, Phase II (KMG-II): from individual species to whole genera.</title>
        <authorList>
            <person name="Goeker M."/>
        </authorList>
    </citation>
    <scope>NUCLEOTIDE SEQUENCE [LARGE SCALE GENOMIC DNA]</scope>
    <source>
        <strain evidence="2 3">DSM 15986</strain>
    </source>
</reference>
<dbReference type="Proteomes" id="UP000256405">
    <property type="component" value="Unassembled WGS sequence"/>
</dbReference>
<dbReference type="AlphaFoldDB" id="A0A3E0E8P6"/>
<evidence type="ECO:0000313" key="2">
    <source>
        <dbReference type="EMBL" id="REG94612.1"/>
    </source>
</evidence>
<keyword evidence="1" id="KW-1133">Transmembrane helix</keyword>
<organism evidence="2 3">
    <name type="scientific">Algoriphagus antarcticus</name>
    <dbReference type="NCBI Taxonomy" id="238540"/>
    <lineage>
        <taxon>Bacteria</taxon>
        <taxon>Pseudomonadati</taxon>
        <taxon>Bacteroidota</taxon>
        <taxon>Cytophagia</taxon>
        <taxon>Cytophagales</taxon>
        <taxon>Cyclobacteriaceae</taxon>
        <taxon>Algoriphagus</taxon>
    </lineage>
</organism>
<name>A0A3E0E8P6_9BACT</name>
<gene>
    <name evidence="2" type="ORF">C8N25_101448</name>
</gene>